<dbReference type="RefSeq" id="WP_097385158.1">
    <property type="nucleotide sequence ID" value="NZ_CP023741.1"/>
</dbReference>
<dbReference type="Gene3D" id="3.50.50.60">
    <property type="entry name" value="FAD/NAD(P)-binding domain"/>
    <property type="match status" value="1"/>
</dbReference>
<reference evidence="1 2" key="1">
    <citation type="submission" date="2017-10" db="EMBL/GenBank/DDBJ databases">
        <title>Sphingobium yanoikuyae S72.</title>
        <authorList>
            <person name="Sanchez E."/>
            <person name="Bustos P."/>
            <person name="Mendoza P."/>
            <person name="Guo X."/>
            <person name="Mendoza A."/>
        </authorList>
    </citation>
    <scope>NUCLEOTIDE SEQUENCE [LARGE SCALE GENOMIC DNA]</scope>
    <source>
        <strain evidence="1 2">S72</strain>
    </source>
</reference>
<dbReference type="InterPro" id="IPR050407">
    <property type="entry name" value="Geranylgeranyl_reductase"/>
</dbReference>
<dbReference type="SUPFAM" id="SSF51905">
    <property type="entry name" value="FAD/NAD(P)-binding domain"/>
    <property type="match status" value="1"/>
</dbReference>
<sequence length="362" mass="38837">MKADALIVGGGLSGAAAAICLARAGRSVHLLESQDGIHHKACGEFLSIEAQQHLQHIGLDLDILGASQMRFMRLVTNGRIAEARLPFVARGLSRSRLDEALIDMAAKSGSYIERPVRALDLLPGGIRTNVGERQGRAILLATGKIGLRTLPKMVTENAHVGFKMHWRLPGAALARLEELIELTLFPDGYAGLQLVEGGIANLCLVLRRERLAALGGRWEDVLAMIAPLSPGLRAVADGEPLFARPVTIANLPYGRIHASDDAEDIYRVGDQAAMTASLTGDGMAIALRSGWLAAQSILAGQPAPIYHERLRAMVGPQIRRGMVLQRLAEKHWLSGAAVGVLRACPALLSWMVKVTRLPEAKG</sequence>
<dbReference type="PANTHER" id="PTHR42685:SF22">
    <property type="entry name" value="CONDITIONED MEDIUM FACTOR RECEPTOR 1"/>
    <property type="match status" value="1"/>
</dbReference>
<name>A0A291N5D2_SPHYA</name>
<organism evidence="1 2">
    <name type="scientific">Sphingobium yanoikuyae</name>
    <name type="common">Sphingomonas yanoikuyae</name>
    <dbReference type="NCBI Taxonomy" id="13690"/>
    <lineage>
        <taxon>Bacteria</taxon>
        <taxon>Pseudomonadati</taxon>
        <taxon>Pseudomonadota</taxon>
        <taxon>Alphaproteobacteria</taxon>
        <taxon>Sphingomonadales</taxon>
        <taxon>Sphingomonadaceae</taxon>
        <taxon>Sphingobium</taxon>
    </lineage>
</organism>
<dbReference type="AlphaFoldDB" id="A0A291N5D2"/>
<protein>
    <submittedName>
        <fullName evidence="1">Electron transfer flavoprotein</fullName>
    </submittedName>
</protein>
<evidence type="ECO:0000313" key="2">
    <source>
        <dbReference type="Proteomes" id="UP000219422"/>
    </source>
</evidence>
<dbReference type="PANTHER" id="PTHR42685">
    <property type="entry name" value="GERANYLGERANYL DIPHOSPHATE REDUCTASE"/>
    <property type="match status" value="1"/>
</dbReference>
<evidence type="ECO:0000313" key="1">
    <source>
        <dbReference type="EMBL" id="ATI82604.1"/>
    </source>
</evidence>
<dbReference type="KEGG" id="sya:A6768_23110"/>
<gene>
    <name evidence="1" type="ORF">A6768_23110</name>
</gene>
<dbReference type="EMBL" id="CP023741">
    <property type="protein sequence ID" value="ATI82604.1"/>
    <property type="molecule type" value="Genomic_DNA"/>
</dbReference>
<dbReference type="GeneID" id="57779751"/>
<accession>A0A291N5D2</accession>
<dbReference type="InterPro" id="IPR036188">
    <property type="entry name" value="FAD/NAD-bd_sf"/>
</dbReference>
<dbReference type="Pfam" id="PF13450">
    <property type="entry name" value="NAD_binding_8"/>
    <property type="match status" value="1"/>
</dbReference>
<proteinExistence type="predicted"/>
<dbReference type="Proteomes" id="UP000219422">
    <property type="component" value="Chromosome"/>
</dbReference>